<sequence length="203" mass="21298">CIFAAGILVVAGWLRYAGTAHSLNPNGAYALLLVSQLLTGVAQPFYQALAPRYSEAWFGLRGRVTATMFMSLMNPVGNAIGQLLAPVGTVRLSILVLAVITTAIAPVAFALGERPPTPPTLSGSKASPSVPETLRRMSRRELCDFAILVWGFGVLVGVINSVTTLVAQIYAPYGYDSNQSGFLGAALLIAGIVGAIITAPFFD</sequence>
<keyword evidence="3 5" id="KW-1133">Transmembrane helix</keyword>
<feature type="non-terminal residue" evidence="6">
    <location>
        <position position="1"/>
    </location>
</feature>
<dbReference type="GO" id="GO:0022857">
    <property type="term" value="F:transmembrane transporter activity"/>
    <property type="evidence" value="ECO:0007669"/>
    <property type="project" value="InterPro"/>
</dbReference>
<dbReference type="EMBL" id="KN823257">
    <property type="protein sequence ID" value="KIO18820.1"/>
    <property type="molecule type" value="Genomic_DNA"/>
</dbReference>
<evidence type="ECO:0000256" key="5">
    <source>
        <dbReference type="SAM" id="Phobius"/>
    </source>
</evidence>
<dbReference type="HOGENOM" id="CLU_1351834_0_0_1"/>
<evidence type="ECO:0000313" key="6">
    <source>
        <dbReference type="EMBL" id="KIO18820.1"/>
    </source>
</evidence>
<dbReference type="Pfam" id="PF07690">
    <property type="entry name" value="MFS_1"/>
    <property type="match status" value="1"/>
</dbReference>
<dbReference type="AlphaFoldDB" id="A0A0C3PV78"/>
<keyword evidence="4 5" id="KW-0472">Membrane</keyword>
<comment type="subcellular location">
    <subcellularLocation>
        <location evidence="1">Membrane</location>
        <topology evidence="1">Multi-pass membrane protein</topology>
    </subcellularLocation>
</comment>
<feature type="transmembrane region" description="Helical" evidence="5">
    <location>
        <begin position="182"/>
        <end position="202"/>
    </location>
</feature>
<dbReference type="InterPro" id="IPR036259">
    <property type="entry name" value="MFS_trans_sf"/>
</dbReference>
<dbReference type="InterPro" id="IPR011701">
    <property type="entry name" value="MFS"/>
</dbReference>
<dbReference type="OrthoDB" id="422206at2759"/>
<proteinExistence type="predicted"/>
<accession>A0A0C3PV78</accession>
<dbReference type="PANTHER" id="PTHR10924:SF6">
    <property type="entry name" value="SOLUTE CARRIER FAMILY 49 MEMBER A3"/>
    <property type="match status" value="1"/>
</dbReference>
<dbReference type="PANTHER" id="PTHR10924">
    <property type="entry name" value="MAJOR FACILITATOR SUPERFAMILY PROTEIN-RELATED"/>
    <property type="match status" value="1"/>
</dbReference>
<feature type="transmembrane region" description="Helical" evidence="5">
    <location>
        <begin position="145"/>
        <end position="170"/>
    </location>
</feature>
<protein>
    <recommendedName>
        <fullName evidence="8">Major facilitator superfamily (MFS) profile domain-containing protein</fullName>
    </recommendedName>
</protein>
<evidence type="ECO:0000256" key="4">
    <source>
        <dbReference type="ARBA" id="ARBA00023136"/>
    </source>
</evidence>
<name>A0A0C3PV78_9AGAM</name>
<evidence type="ECO:0008006" key="8">
    <source>
        <dbReference type="Google" id="ProtNLM"/>
    </source>
</evidence>
<feature type="transmembrane region" description="Helical" evidence="5">
    <location>
        <begin position="90"/>
        <end position="111"/>
    </location>
</feature>
<feature type="non-terminal residue" evidence="6">
    <location>
        <position position="203"/>
    </location>
</feature>
<organism evidence="6 7">
    <name type="scientific">Tulasnella calospora MUT 4182</name>
    <dbReference type="NCBI Taxonomy" id="1051891"/>
    <lineage>
        <taxon>Eukaryota</taxon>
        <taxon>Fungi</taxon>
        <taxon>Dikarya</taxon>
        <taxon>Basidiomycota</taxon>
        <taxon>Agaricomycotina</taxon>
        <taxon>Agaricomycetes</taxon>
        <taxon>Cantharellales</taxon>
        <taxon>Tulasnellaceae</taxon>
        <taxon>Tulasnella</taxon>
    </lineage>
</organism>
<dbReference type="Gene3D" id="1.20.1250.20">
    <property type="entry name" value="MFS general substrate transporter like domains"/>
    <property type="match status" value="1"/>
</dbReference>
<dbReference type="GO" id="GO:0016020">
    <property type="term" value="C:membrane"/>
    <property type="evidence" value="ECO:0007669"/>
    <property type="project" value="UniProtKB-SubCell"/>
</dbReference>
<dbReference type="Proteomes" id="UP000054248">
    <property type="component" value="Unassembled WGS sequence"/>
</dbReference>
<keyword evidence="7" id="KW-1185">Reference proteome</keyword>
<dbReference type="InterPro" id="IPR049680">
    <property type="entry name" value="FLVCR1-2_SLC49-like"/>
</dbReference>
<keyword evidence="2 5" id="KW-0812">Transmembrane</keyword>
<evidence type="ECO:0000313" key="7">
    <source>
        <dbReference type="Proteomes" id="UP000054248"/>
    </source>
</evidence>
<reference evidence="6 7" key="1">
    <citation type="submission" date="2014-04" db="EMBL/GenBank/DDBJ databases">
        <authorList>
            <consortium name="DOE Joint Genome Institute"/>
            <person name="Kuo A."/>
            <person name="Girlanda M."/>
            <person name="Perotto S."/>
            <person name="Kohler A."/>
            <person name="Nagy L.G."/>
            <person name="Floudas D."/>
            <person name="Copeland A."/>
            <person name="Barry K.W."/>
            <person name="Cichocki N."/>
            <person name="Veneault-Fourrey C."/>
            <person name="LaButti K."/>
            <person name="Lindquist E.A."/>
            <person name="Lipzen A."/>
            <person name="Lundell T."/>
            <person name="Morin E."/>
            <person name="Murat C."/>
            <person name="Sun H."/>
            <person name="Tunlid A."/>
            <person name="Henrissat B."/>
            <person name="Grigoriev I.V."/>
            <person name="Hibbett D.S."/>
            <person name="Martin F."/>
            <person name="Nordberg H.P."/>
            <person name="Cantor M.N."/>
            <person name="Hua S.X."/>
        </authorList>
    </citation>
    <scope>NUCLEOTIDE SEQUENCE [LARGE SCALE GENOMIC DNA]</scope>
    <source>
        <strain evidence="6 7">MUT 4182</strain>
    </source>
</reference>
<evidence type="ECO:0000256" key="3">
    <source>
        <dbReference type="ARBA" id="ARBA00022989"/>
    </source>
</evidence>
<evidence type="ECO:0000256" key="2">
    <source>
        <dbReference type="ARBA" id="ARBA00022692"/>
    </source>
</evidence>
<dbReference type="SUPFAM" id="SSF103473">
    <property type="entry name" value="MFS general substrate transporter"/>
    <property type="match status" value="1"/>
</dbReference>
<evidence type="ECO:0000256" key="1">
    <source>
        <dbReference type="ARBA" id="ARBA00004141"/>
    </source>
</evidence>
<gene>
    <name evidence="6" type="ORF">M407DRAFT_31500</name>
</gene>
<reference evidence="7" key="2">
    <citation type="submission" date="2015-01" db="EMBL/GenBank/DDBJ databases">
        <title>Evolutionary Origins and Diversification of the Mycorrhizal Mutualists.</title>
        <authorList>
            <consortium name="DOE Joint Genome Institute"/>
            <consortium name="Mycorrhizal Genomics Consortium"/>
            <person name="Kohler A."/>
            <person name="Kuo A."/>
            <person name="Nagy L.G."/>
            <person name="Floudas D."/>
            <person name="Copeland A."/>
            <person name="Barry K.W."/>
            <person name="Cichocki N."/>
            <person name="Veneault-Fourrey C."/>
            <person name="LaButti K."/>
            <person name="Lindquist E.A."/>
            <person name="Lipzen A."/>
            <person name="Lundell T."/>
            <person name="Morin E."/>
            <person name="Murat C."/>
            <person name="Riley R."/>
            <person name="Ohm R."/>
            <person name="Sun H."/>
            <person name="Tunlid A."/>
            <person name="Henrissat B."/>
            <person name="Grigoriev I.V."/>
            <person name="Hibbett D.S."/>
            <person name="Martin F."/>
        </authorList>
    </citation>
    <scope>NUCLEOTIDE SEQUENCE [LARGE SCALE GENOMIC DNA]</scope>
    <source>
        <strain evidence="7">MUT 4182</strain>
    </source>
</reference>